<dbReference type="Proteomes" id="UP001642409">
    <property type="component" value="Unassembled WGS sequence"/>
</dbReference>
<comment type="caution">
    <text evidence="1">The sequence shown here is derived from an EMBL/GenBank/DDBJ whole genome shotgun (WGS) entry which is preliminary data.</text>
</comment>
<dbReference type="EMBL" id="CATOUU010000129">
    <property type="protein sequence ID" value="CAI9917357.1"/>
    <property type="molecule type" value="Genomic_DNA"/>
</dbReference>
<dbReference type="AlphaFoldDB" id="A0AA86NCT8"/>
<organism evidence="1">
    <name type="scientific">Hexamita inflata</name>
    <dbReference type="NCBI Taxonomy" id="28002"/>
    <lineage>
        <taxon>Eukaryota</taxon>
        <taxon>Metamonada</taxon>
        <taxon>Diplomonadida</taxon>
        <taxon>Hexamitidae</taxon>
        <taxon>Hexamitinae</taxon>
        <taxon>Hexamita</taxon>
    </lineage>
</organism>
<dbReference type="InterPro" id="IPR032675">
    <property type="entry name" value="LRR_dom_sf"/>
</dbReference>
<keyword evidence="3" id="KW-1185">Reference proteome</keyword>
<evidence type="ECO:0000313" key="3">
    <source>
        <dbReference type="Proteomes" id="UP001642409"/>
    </source>
</evidence>
<reference evidence="1" key="1">
    <citation type="submission" date="2023-06" db="EMBL/GenBank/DDBJ databases">
        <authorList>
            <person name="Kurt Z."/>
        </authorList>
    </citation>
    <scope>NUCLEOTIDE SEQUENCE</scope>
</reference>
<proteinExistence type="predicted"/>
<name>A0AA86NCT8_9EUKA</name>
<dbReference type="Gene3D" id="3.80.10.10">
    <property type="entry name" value="Ribonuclease Inhibitor"/>
    <property type="match status" value="1"/>
</dbReference>
<accession>A0AA86NCT8</accession>
<reference evidence="2 3" key="2">
    <citation type="submission" date="2024-07" db="EMBL/GenBank/DDBJ databases">
        <authorList>
            <person name="Akdeniz Z."/>
        </authorList>
    </citation>
    <scope>NUCLEOTIDE SEQUENCE [LARGE SCALE GENOMIC DNA]</scope>
</reference>
<sequence>MIPTLLSRYIKEITLIECKITSLEELMLPNLEVLTLQDQYEQNQYFDDNSMIVKDQFIKFASVQGIQKFSKLKEVSLNGYNCIDLSSIELVQLQKLKLYNCKNIISNITSSSIKELVVIECLLLNLDNVNVENVEVMTILEQEQFQHKFDISGINRFKQLKQLQLNGYSIDLNLLKELKQLKFLNIYECGAFNLPALGSLMNLQKLNLTYEIQKDINPILYLEQLNELEANVKNFWNEYLLHMLSNLKQTVISFTQFQIEQDQKVSQKYVNYINNGILTIKKDEQLRSIEFIKNFNIFKLELN</sequence>
<dbReference type="SUPFAM" id="SSF52058">
    <property type="entry name" value="L domain-like"/>
    <property type="match status" value="1"/>
</dbReference>
<dbReference type="EMBL" id="CAXDID020000593">
    <property type="protein sequence ID" value="CAL6105209.1"/>
    <property type="molecule type" value="Genomic_DNA"/>
</dbReference>
<protein>
    <submittedName>
        <fullName evidence="1">Leucine-rich repeat domain-containing protein</fullName>
    </submittedName>
    <submittedName>
        <fullName evidence="2">Leucine-rich_repeat domain-containing protein</fullName>
    </submittedName>
</protein>
<gene>
    <name evidence="1" type="ORF">HINF_LOCUS5002</name>
    <name evidence="2" type="ORF">HINF_LOCUS73153</name>
</gene>
<evidence type="ECO:0000313" key="1">
    <source>
        <dbReference type="EMBL" id="CAI9917357.1"/>
    </source>
</evidence>
<evidence type="ECO:0000313" key="2">
    <source>
        <dbReference type="EMBL" id="CAL6105209.1"/>
    </source>
</evidence>